<dbReference type="InterPro" id="IPR007317">
    <property type="entry name" value="GET4"/>
</dbReference>
<dbReference type="Pfam" id="PF04190">
    <property type="entry name" value="GET4"/>
    <property type="match status" value="1"/>
</dbReference>
<gene>
    <name evidence="1" type="ORF">HF325_002516</name>
</gene>
<dbReference type="EMBL" id="JACBPP010000003">
    <property type="protein sequence ID" value="KAF8003271.1"/>
    <property type="molecule type" value="Genomic_DNA"/>
</dbReference>
<organism evidence="1 2">
    <name type="scientific">Metschnikowia pulcherrima</name>
    <dbReference type="NCBI Taxonomy" id="27326"/>
    <lineage>
        <taxon>Eukaryota</taxon>
        <taxon>Fungi</taxon>
        <taxon>Dikarya</taxon>
        <taxon>Ascomycota</taxon>
        <taxon>Saccharomycotina</taxon>
        <taxon>Pichiomycetes</taxon>
        <taxon>Metschnikowiaceae</taxon>
        <taxon>Metschnikowia</taxon>
    </lineage>
</organism>
<comment type="caution">
    <text evidence="1">The sequence shown here is derived from an EMBL/GenBank/DDBJ whole genome shotgun (WGS) entry which is preliminary data.</text>
</comment>
<sequence length="138" mass="15701">MAELHLILGKLDFLPNQLADPGILLARAVINYAYLKNVKFAQTAMKKFVQKYLKTGGSPEQTENLRVLEQHGLLNFFARCYSGENLMKLYTYYKPLLADKEPTAPVKYLRREYFGLSLGSVQCGNNLLAYLIEAFSNE</sequence>
<evidence type="ECO:0000313" key="2">
    <source>
        <dbReference type="Proteomes" id="UP000649328"/>
    </source>
</evidence>
<dbReference type="Gene3D" id="1.25.40.10">
    <property type="entry name" value="Tetratricopeptide repeat domain"/>
    <property type="match status" value="1"/>
</dbReference>
<dbReference type="AlphaFoldDB" id="A0A8H7GV90"/>
<reference evidence="1" key="1">
    <citation type="submission" date="2020-10" db="EMBL/GenBank/DDBJ databases">
        <title>The Whole-Genome Sequence of Metschnikowia persimmonesis, a Novel Endophytic Yeast Species Isolated from Medicinal Plant Diospyros kaki Thumb.</title>
        <authorList>
            <person name="Rahmat E."/>
            <person name="Kang Y."/>
        </authorList>
    </citation>
    <scope>NUCLEOTIDE SEQUENCE</scope>
    <source>
        <strain evidence="1">KIOM G15050</strain>
    </source>
</reference>
<keyword evidence="2" id="KW-1185">Reference proteome</keyword>
<dbReference type="OrthoDB" id="10252405at2759"/>
<evidence type="ECO:0000313" key="1">
    <source>
        <dbReference type="EMBL" id="KAF8003271.1"/>
    </source>
</evidence>
<dbReference type="InterPro" id="IPR011990">
    <property type="entry name" value="TPR-like_helical_dom_sf"/>
</dbReference>
<dbReference type="GO" id="GO:0045048">
    <property type="term" value="P:protein insertion into ER membrane"/>
    <property type="evidence" value="ECO:0007669"/>
    <property type="project" value="InterPro"/>
</dbReference>
<dbReference type="Proteomes" id="UP000649328">
    <property type="component" value="Unassembled WGS sequence"/>
</dbReference>
<accession>A0A8H7GV90</accession>
<name>A0A8H7GV90_9ASCO</name>
<proteinExistence type="predicted"/>
<protein>
    <submittedName>
        <fullName evidence="1">Uncharacterized protein</fullName>
    </submittedName>
</protein>